<reference evidence="1 2" key="2">
    <citation type="journal article" date="2009" name="PLoS ONE">
        <title>An integrated genetic and cytogenetic map of the cucumber genome.</title>
        <authorList>
            <person name="Ren Y."/>
            <person name="Zhang Z."/>
            <person name="Liu J."/>
            <person name="Staub J.E."/>
            <person name="Han Y."/>
            <person name="Cheng Z."/>
            <person name="Li X."/>
            <person name="Lu J."/>
            <person name="Miao H."/>
            <person name="Kang H."/>
            <person name="Xie B."/>
            <person name="Gu X."/>
            <person name="Wang X."/>
            <person name="Du Y."/>
            <person name="Jin W."/>
            <person name="Huang S."/>
        </authorList>
    </citation>
    <scope>NUCLEOTIDE SEQUENCE [LARGE SCALE GENOMIC DNA]</scope>
    <source>
        <strain evidence="2">cv. 9930</strain>
    </source>
</reference>
<evidence type="ECO:0000313" key="1">
    <source>
        <dbReference type="EMBL" id="KGN47807.1"/>
    </source>
</evidence>
<evidence type="ECO:0000313" key="2">
    <source>
        <dbReference type="Proteomes" id="UP000029981"/>
    </source>
</evidence>
<organism evidence="1 2">
    <name type="scientific">Cucumis sativus</name>
    <name type="common">Cucumber</name>
    <dbReference type="NCBI Taxonomy" id="3659"/>
    <lineage>
        <taxon>Eukaryota</taxon>
        <taxon>Viridiplantae</taxon>
        <taxon>Streptophyta</taxon>
        <taxon>Embryophyta</taxon>
        <taxon>Tracheophyta</taxon>
        <taxon>Spermatophyta</taxon>
        <taxon>Magnoliopsida</taxon>
        <taxon>eudicotyledons</taxon>
        <taxon>Gunneridae</taxon>
        <taxon>Pentapetalae</taxon>
        <taxon>rosids</taxon>
        <taxon>fabids</taxon>
        <taxon>Cucurbitales</taxon>
        <taxon>Cucurbitaceae</taxon>
        <taxon>Benincaseae</taxon>
        <taxon>Cucumis</taxon>
    </lineage>
</organism>
<accession>A0A0A0KHE5</accession>
<reference evidence="1 2" key="3">
    <citation type="journal article" date="2010" name="BMC Genomics">
        <title>Transcriptome sequencing and comparative analysis of cucumber flowers with different sex types.</title>
        <authorList>
            <person name="Guo S."/>
            <person name="Zheng Y."/>
            <person name="Joung J.G."/>
            <person name="Liu S."/>
            <person name="Zhang Z."/>
            <person name="Crasta O.R."/>
            <person name="Sobral B.W."/>
            <person name="Xu Y."/>
            <person name="Huang S."/>
            <person name="Fei Z."/>
        </authorList>
    </citation>
    <scope>NUCLEOTIDE SEQUENCE [LARGE SCALE GENOMIC DNA]</scope>
    <source>
        <strain evidence="2">cv. 9930</strain>
    </source>
</reference>
<dbReference type="Gramene" id="KGN47807">
    <property type="protein sequence ID" value="KGN47807"/>
    <property type="gene ID" value="Csa_6G404220"/>
</dbReference>
<dbReference type="EMBL" id="CM002927">
    <property type="protein sequence ID" value="KGN47807.1"/>
    <property type="molecule type" value="Genomic_DNA"/>
</dbReference>
<sequence length="106" mass="12090">MATAQVNGSGVLPFCHTLWPFRLLPSSKGAWRIAIYISETEYFSVCGSGNVALQVKRIWRLCKGRLSFTVNWWEADMKVASPERRENVMRNEVFPVYGGQFPMSDN</sequence>
<protein>
    <submittedName>
        <fullName evidence="1">Uncharacterized protein</fullName>
    </submittedName>
</protein>
<reference evidence="1 2" key="1">
    <citation type="journal article" date="2009" name="Nat. Genet.">
        <title>The genome of the cucumber, Cucumis sativus L.</title>
        <authorList>
            <person name="Huang S."/>
            <person name="Li R."/>
            <person name="Zhang Z."/>
            <person name="Li L."/>
            <person name="Gu X."/>
            <person name="Fan W."/>
            <person name="Lucas W.J."/>
            <person name="Wang X."/>
            <person name="Xie B."/>
            <person name="Ni P."/>
            <person name="Ren Y."/>
            <person name="Zhu H."/>
            <person name="Li J."/>
            <person name="Lin K."/>
            <person name="Jin W."/>
            <person name="Fei Z."/>
            <person name="Li G."/>
            <person name="Staub J."/>
            <person name="Kilian A."/>
            <person name="van der Vossen E.A."/>
            <person name="Wu Y."/>
            <person name="Guo J."/>
            <person name="He J."/>
            <person name="Jia Z."/>
            <person name="Ren Y."/>
            <person name="Tian G."/>
            <person name="Lu Y."/>
            <person name="Ruan J."/>
            <person name="Qian W."/>
            <person name="Wang M."/>
            <person name="Huang Q."/>
            <person name="Li B."/>
            <person name="Xuan Z."/>
            <person name="Cao J."/>
            <person name="Asan"/>
            <person name="Wu Z."/>
            <person name="Zhang J."/>
            <person name="Cai Q."/>
            <person name="Bai Y."/>
            <person name="Zhao B."/>
            <person name="Han Y."/>
            <person name="Li Y."/>
            <person name="Li X."/>
            <person name="Wang S."/>
            <person name="Shi Q."/>
            <person name="Liu S."/>
            <person name="Cho W.K."/>
            <person name="Kim J.Y."/>
            <person name="Xu Y."/>
            <person name="Heller-Uszynska K."/>
            <person name="Miao H."/>
            <person name="Cheng Z."/>
            <person name="Zhang S."/>
            <person name="Wu J."/>
            <person name="Yang Y."/>
            <person name="Kang H."/>
            <person name="Li M."/>
            <person name="Liang H."/>
            <person name="Ren X."/>
            <person name="Shi Z."/>
            <person name="Wen M."/>
            <person name="Jian M."/>
            <person name="Yang H."/>
            <person name="Zhang G."/>
            <person name="Yang Z."/>
            <person name="Chen R."/>
            <person name="Liu S."/>
            <person name="Li J."/>
            <person name="Ma L."/>
            <person name="Liu H."/>
            <person name="Zhou Y."/>
            <person name="Zhao J."/>
            <person name="Fang X."/>
            <person name="Li G."/>
            <person name="Fang L."/>
            <person name="Li Y."/>
            <person name="Liu D."/>
            <person name="Zheng H."/>
            <person name="Zhang Y."/>
            <person name="Qin N."/>
            <person name="Li Z."/>
            <person name="Yang G."/>
            <person name="Yang S."/>
            <person name="Bolund L."/>
            <person name="Kristiansen K."/>
            <person name="Zheng H."/>
            <person name="Li S."/>
            <person name="Zhang X."/>
            <person name="Yang H."/>
            <person name="Wang J."/>
            <person name="Sun R."/>
            <person name="Zhang B."/>
            <person name="Jiang S."/>
            <person name="Wang J."/>
            <person name="Du Y."/>
            <person name="Li S."/>
        </authorList>
    </citation>
    <scope>NUCLEOTIDE SEQUENCE [LARGE SCALE GENOMIC DNA]</scope>
    <source>
        <strain evidence="2">cv. 9930</strain>
    </source>
</reference>
<proteinExistence type="predicted"/>
<reference evidence="1 2" key="4">
    <citation type="journal article" date="2011" name="BMC Genomics">
        <title>RNA-Seq improves annotation of protein-coding genes in the cucumber genome.</title>
        <authorList>
            <person name="Li Z."/>
            <person name="Zhang Z."/>
            <person name="Yan P."/>
            <person name="Huang S."/>
            <person name="Fei Z."/>
            <person name="Lin K."/>
        </authorList>
    </citation>
    <scope>NUCLEOTIDE SEQUENCE [LARGE SCALE GENOMIC DNA]</scope>
    <source>
        <strain evidence="2">cv. 9930</strain>
    </source>
</reference>
<dbReference type="Proteomes" id="UP000029981">
    <property type="component" value="Chromosome 6"/>
</dbReference>
<dbReference type="AlphaFoldDB" id="A0A0A0KHE5"/>
<name>A0A0A0KHE5_CUCSA</name>
<gene>
    <name evidence="1" type="ORF">Csa_6G404220</name>
</gene>
<keyword evidence="2" id="KW-1185">Reference proteome</keyword>